<comment type="caution">
    <text evidence="3">The sequence shown here is derived from an EMBL/GenBank/DDBJ whole genome shotgun (WGS) entry which is preliminary data.</text>
</comment>
<sequence length="297" mass="32304">MLQRVVLALMACVLFAATGCDTVKPYWKSTKKLYKEYVNTDPSIDLSQTGDVSDTERKLASLFTPVDEQLEYLLRTLSAQDLPPEREWCQQVVDAFPWLTGVAVLDAGGSPLFKMPSFSLKPVDFAPLQDFEALYKARKMAAFVAASELGTDILIAKPLYVDNDLKGLLVAYFDAASLARVTPEADQLYMAAPGVALWNGDDPGAAQALAQMDWKNILRSRVSGDQMLGGKRYLWQARAVAQIRLIYAVAHVPDKPKAKPVAKPAPQPEPVPGSELPLDPAQPAPAQPAPAQPGQAQ</sequence>
<protein>
    <recommendedName>
        <fullName evidence="4">Lipoprotein</fullName>
    </recommendedName>
</protein>
<dbReference type="AlphaFoldDB" id="A0A7C4EMG9"/>
<evidence type="ECO:0000256" key="1">
    <source>
        <dbReference type="SAM" id="MobiDB-lite"/>
    </source>
</evidence>
<accession>A0A7C4EMG9</accession>
<dbReference type="EMBL" id="DSRP01000432">
    <property type="protein sequence ID" value="HGG92536.1"/>
    <property type="molecule type" value="Genomic_DNA"/>
</dbReference>
<dbReference type="PROSITE" id="PS51257">
    <property type="entry name" value="PROKAR_LIPOPROTEIN"/>
    <property type="match status" value="1"/>
</dbReference>
<feature type="region of interest" description="Disordered" evidence="1">
    <location>
        <begin position="255"/>
        <end position="297"/>
    </location>
</feature>
<evidence type="ECO:0000313" key="3">
    <source>
        <dbReference type="EMBL" id="HGG92536.1"/>
    </source>
</evidence>
<name>A0A7C4EMG9_9BACT</name>
<feature type="chain" id="PRO_5028293951" description="Lipoprotein" evidence="2">
    <location>
        <begin position="17"/>
        <end position="297"/>
    </location>
</feature>
<reference evidence="3" key="1">
    <citation type="journal article" date="2020" name="mSystems">
        <title>Genome- and Community-Level Interaction Insights into Carbon Utilization and Element Cycling Functions of Hydrothermarchaeota in Hydrothermal Sediment.</title>
        <authorList>
            <person name="Zhou Z."/>
            <person name="Liu Y."/>
            <person name="Xu W."/>
            <person name="Pan J."/>
            <person name="Luo Z.H."/>
            <person name="Li M."/>
        </authorList>
    </citation>
    <scope>NUCLEOTIDE SEQUENCE [LARGE SCALE GENOMIC DNA]</scope>
    <source>
        <strain evidence="3">SpSt-413</strain>
    </source>
</reference>
<feature type="compositionally biased region" description="Pro residues" evidence="1">
    <location>
        <begin position="280"/>
        <end position="291"/>
    </location>
</feature>
<keyword evidence="2" id="KW-0732">Signal</keyword>
<gene>
    <name evidence="3" type="ORF">ENR59_06235</name>
</gene>
<evidence type="ECO:0000256" key="2">
    <source>
        <dbReference type="SAM" id="SignalP"/>
    </source>
</evidence>
<evidence type="ECO:0008006" key="4">
    <source>
        <dbReference type="Google" id="ProtNLM"/>
    </source>
</evidence>
<proteinExistence type="predicted"/>
<feature type="signal peptide" evidence="2">
    <location>
        <begin position="1"/>
        <end position="16"/>
    </location>
</feature>
<organism evidence="3">
    <name type="scientific">Fundidesulfovibrio putealis</name>
    <dbReference type="NCBI Taxonomy" id="270496"/>
    <lineage>
        <taxon>Bacteria</taxon>
        <taxon>Pseudomonadati</taxon>
        <taxon>Thermodesulfobacteriota</taxon>
        <taxon>Desulfovibrionia</taxon>
        <taxon>Desulfovibrionales</taxon>
        <taxon>Desulfovibrionaceae</taxon>
        <taxon>Fundidesulfovibrio</taxon>
    </lineage>
</organism>